<dbReference type="AlphaFoldDB" id="A0A1G7RH93"/>
<dbReference type="STRING" id="120956.SAMN05421791_10341"/>
<protein>
    <recommendedName>
        <fullName evidence="3">SLAP domain-containing protein</fullName>
    </recommendedName>
</protein>
<evidence type="ECO:0000313" key="2">
    <source>
        <dbReference type="Proteomes" id="UP000199708"/>
    </source>
</evidence>
<organism evidence="1 2">
    <name type="scientific">Facklamia miroungae</name>
    <dbReference type="NCBI Taxonomy" id="120956"/>
    <lineage>
        <taxon>Bacteria</taxon>
        <taxon>Bacillati</taxon>
        <taxon>Bacillota</taxon>
        <taxon>Bacilli</taxon>
        <taxon>Lactobacillales</taxon>
        <taxon>Aerococcaceae</taxon>
        <taxon>Facklamia</taxon>
    </lineage>
</organism>
<evidence type="ECO:0008006" key="3">
    <source>
        <dbReference type="Google" id="ProtNLM"/>
    </source>
</evidence>
<dbReference type="Proteomes" id="UP000199708">
    <property type="component" value="Unassembled WGS sequence"/>
</dbReference>
<reference evidence="1 2" key="1">
    <citation type="submission" date="2016-10" db="EMBL/GenBank/DDBJ databases">
        <authorList>
            <person name="de Groot N.N."/>
        </authorList>
    </citation>
    <scope>NUCLEOTIDE SEQUENCE [LARGE SCALE GENOMIC DNA]</scope>
    <source>
        <strain evidence="1 2">ATCC BAA-466</strain>
    </source>
</reference>
<dbReference type="RefSeq" id="WP_090289456.1">
    <property type="nucleotide sequence ID" value="NZ_FNCK01000003.1"/>
</dbReference>
<dbReference type="EMBL" id="FNCK01000003">
    <property type="protein sequence ID" value="SDG10121.1"/>
    <property type="molecule type" value="Genomic_DNA"/>
</dbReference>
<name>A0A1G7RH93_9LACT</name>
<evidence type="ECO:0000313" key="1">
    <source>
        <dbReference type="EMBL" id="SDG10121.1"/>
    </source>
</evidence>
<proteinExistence type="predicted"/>
<accession>A0A1G7RH93</accession>
<sequence>MALQLVSKRLNIKEPNDPAASFVIERLLVPDAIEQISFAFIPYQEAYVIDSFIVYDSNYNVRVDIQNICGSRKIILSRDKLASSTGTRVGPIPAGEWIVVFKLALPKPNWEWLIEYEVQAQPLITSQMSQ</sequence>
<gene>
    <name evidence="1" type="ORF">SAMN05421791_10341</name>
</gene>
<keyword evidence="2" id="KW-1185">Reference proteome</keyword>
<dbReference type="OrthoDB" id="2139759at2"/>